<feature type="region of interest" description="Disordered" evidence="1">
    <location>
        <begin position="237"/>
        <end position="328"/>
    </location>
</feature>
<name>A0AAV7RVX6_PLEWA</name>
<evidence type="ECO:0000256" key="1">
    <source>
        <dbReference type="SAM" id="MobiDB-lite"/>
    </source>
</evidence>
<dbReference type="PANTHER" id="PTHR11505">
    <property type="entry name" value="L1 TRANSPOSABLE ELEMENT-RELATED"/>
    <property type="match status" value="1"/>
</dbReference>
<gene>
    <name evidence="2" type="ORF">NDU88_008597</name>
</gene>
<feature type="compositionally biased region" description="Polar residues" evidence="1">
    <location>
        <begin position="267"/>
        <end position="278"/>
    </location>
</feature>
<sequence length="619" mass="67333">MAPKAVRGSRSKPGPQERRPLDSQPPVRGGITKNSSLGSTGGGDNVPEGRQPAFGSFAALGQTHKAKNVAKQIGEKVEAVTIPRMFKVLHNSAPMGGSTTVRDSGTGATELAGDGDNTGLRRLASSDNEGLLQMETSVGSRSLDVHQTVSCIAGGSPQVSVLCVGDNALTAVSEGEIDRSLYAPGSQSNVGLPQEVVIGTGHCEQTAAVACLLPNTDQQAPACAPEVTRDHRQGRGDLLVQGEPGENFFSLSDQSQDSDEDSTSPSIDSETGDSSTAPLTPMSVLRGTIGKRQAKQTEVSSRDKAGESSQKRGKKKKKVSRSRAMSWDHTETQQLLHSMGDLSVAPAQTEVNALNVETVPPSPSLHLIYQTITSQYKQTQRDSKKARVATKQLQVAVSKVAKTCSEIGERIAAIECRADALESDLGAVTKQAAMHESQLSDIQWKVEDFENRQRRNNLRLMGIQEGVEGQDSRAFIIRLLKAALPEQTGWDWEKEIQRAHRFPLRLRSQQLTGASGTAQQQPRAFIVYFGNYLLRQIVFEKARPDARISVEGCTFFSRPDFCHATVERRWRLRQLISPFQEKGAEAYLLSPARLKTIYKGMIRVFASEIKAKEYLQSLT</sequence>
<dbReference type="Gene3D" id="3.30.70.1820">
    <property type="entry name" value="L1 transposable element, RRM domain"/>
    <property type="match status" value="1"/>
</dbReference>
<accession>A0AAV7RVX6</accession>
<feature type="compositionally biased region" description="Polar residues" evidence="1">
    <location>
        <begin position="97"/>
        <end position="107"/>
    </location>
</feature>
<feature type="region of interest" description="Disordered" evidence="1">
    <location>
        <begin position="91"/>
        <end position="120"/>
    </location>
</feature>
<protein>
    <submittedName>
        <fullName evidence="2">Uncharacterized protein</fullName>
    </submittedName>
</protein>
<feature type="region of interest" description="Disordered" evidence="1">
    <location>
        <begin position="1"/>
        <end position="53"/>
    </location>
</feature>
<evidence type="ECO:0000313" key="2">
    <source>
        <dbReference type="EMBL" id="KAJ1155872.1"/>
    </source>
</evidence>
<feature type="compositionally biased region" description="Basic and acidic residues" evidence="1">
    <location>
        <begin position="300"/>
        <end position="310"/>
    </location>
</feature>
<dbReference type="Proteomes" id="UP001066276">
    <property type="component" value="Chromosome 5"/>
</dbReference>
<organism evidence="2 3">
    <name type="scientific">Pleurodeles waltl</name>
    <name type="common">Iberian ribbed newt</name>
    <dbReference type="NCBI Taxonomy" id="8319"/>
    <lineage>
        <taxon>Eukaryota</taxon>
        <taxon>Metazoa</taxon>
        <taxon>Chordata</taxon>
        <taxon>Craniata</taxon>
        <taxon>Vertebrata</taxon>
        <taxon>Euteleostomi</taxon>
        <taxon>Amphibia</taxon>
        <taxon>Batrachia</taxon>
        <taxon>Caudata</taxon>
        <taxon>Salamandroidea</taxon>
        <taxon>Salamandridae</taxon>
        <taxon>Pleurodelinae</taxon>
        <taxon>Pleurodeles</taxon>
    </lineage>
</organism>
<proteinExistence type="predicted"/>
<feature type="compositionally biased region" description="Basic residues" evidence="1">
    <location>
        <begin position="311"/>
        <end position="321"/>
    </location>
</feature>
<evidence type="ECO:0000313" key="3">
    <source>
        <dbReference type="Proteomes" id="UP001066276"/>
    </source>
</evidence>
<comment type="caution">
    <text evidence="2">The sequence shown here is derived from an EMBL/GenBank/DDBJ whole genome shotgun (WGS) entry which is preliminary data.</text>
</comment>
<dbReference type="EMBL" id="JANPWB010000009">
    <property type="protein sequence ID" value="KAJ1155872.1"/>
    <property type="molecule type" value="Genomic_DNA"/>
</dbReference>
<dbReference type="AlphaFoldDB" id="A0AAV7RVX6"/>
<reference evidence="2" key="1">
    <citation type="journal article" date="2022" name="bioRxiv">
        <title>Sequencing and chromosome-scale assembly of the giantPleurodeles waltlgenome.</title>
        <authorList>
            <person name="Brown T."/>
            <person name="Elewa A."/>
            <person name="Iarovenko S."/>
            <person name="Subramanian E."/>
            <person name="Araus A.J."/>
            <person name="Petzold A."/>
            <person name="Susuki M."/>
            <person name="Suzuki K.-i.T."/>
            <person name="Hayashi T."/>
            <person name="Toyoda A."/>
            <person name="Oliveira C."/>
            <person name="Osipova E."/>
            <person name="Leigh N.D."/>
            <person name="Simon A."/>
            <person name="Yun M.H."/>
        </authorList>
    </citation>
    <scope>NUCLEOTIDE SEQUENCE</scope>
    <source>
        <strain evidence="2">20211129_DDA</strain>
        <tissue evidence="2">Liver</tissue>
    </source>
</reference>
<keyword evidence="3" id="KW-1185">Reference proteome</keyword>
<dbReference type="InterPro" id="IPR004244">
    <property type="entry name" value="Transposase_22"/>
</dbReference>